<protein>
    <recommendedName>
        <fullName evidence="1">MATH domain-containing protein</fullName>
    </recommendedName>
</protein>
<sequence>MGNTSSSCCGAAAAGSCSTSTVVTETATGSHILRINSDTRGHGVGKSINSGTFMAGGHSWYIAYFPDGEREECTDWISLYLFLDCPADKHDVIKARFTFKLLDRKGRLISQNKEPGRTNFSLVKTPRWGYREFIKREDLERCDVTVIKEVRVETTTTAQI</sequence>
<dbReference type="Gene3D" id="2.60.210.10">
    <property type="entry name" value="Apoptosis, Tumor Necrosis Factor Receptor Associated Protein 2, Chain A"/>
    <property type="match status" value="1"/>
</dbReference>
<keyword evidence="3" id="KW-1185">Reference proteome</keyword>
<reference evidence="2 3" key="1">
    <citation type="journal article" date="2019" name="Sci. Rep.">
        <title>A high-quality genome of Eragrostis curvula grass provides insights into Poaceae evolution and supports new strategies to enhance forage quality.</title>
        <authorList>
            <person name="Carballo J."/>
            <person name="Santos B.A.C.M."/>
            <person name="Zappacosta D."/>
            <person name="Garbus I."/>
            <person name="Selva J.P."/>
            <person name="Gallo C.A."/>
            <person name="Diaz A."/>
            <person name="Albertini E."/>
            <person name="Caccamo M."/>
            <person name="Echenique V."/>
        </authorList>
    </citation>
    <scope>NUCLEOTIDE SEQUENCE [LARGE SCALE GENOMIC DNA]</scope>
    <source>
        <strain evidence="3">cv. Victoria</strain>
        <tissue evidence="2">Leaf</tissue>
    </source>
</reference>
<organism evidence="2 3">
    <name type="scientific">Eragrostis curvula</name>
    <name type="common">weeping love grass</name>
    <dbReference type="NCBI Taxonomy" id="38414"/>
    <lineage>
        <taxon>Eukaryota</taxon>
        <taxon>Viridiplantae</taxon>
        <taxon>Streptophyta</taxon>
        <taxon>Embryophyta</taxon>
        <taxon>Tracheophyta</taxon>
        <taxon>Spermatophyta</taxon>
        <taxon>Magnoliopsida</taxon>
        <taxon>Liliopsida</taxon>
        <taxon>Poales</taxon>
        <taxon>Poaceae</taxon>
        <taxon>PACMAD clade</taxon>
        <taxon>Chloridoideae</taxon>
        <taxon>Eragrostideae</taxon>
        <taxon>Eragrostidinae</taxon>
        <taxon>Eragrostis</taxon>
    </lineage>
</organism>
<dbReference type="InterPro" id="IPR002083">
    <property type="entry name" value="MATH/TRAF_dom"/>
</dbReference>
<dbReference type="Gramene" id="TVU24190">
    <property type="protein sequence ID" value="TVU24190"/>
    <property type="gene ID" value="EJB05_26601"/>
</dbReference>
<dbReference type="PANTHER" id="PTHR26379">
    <property type="entry name" value="BTB/POZ AND MATH DOMAIN-CONTAINING PROTEIN 1"/>
    <property type="match status" value="1"/>
</dbReference>
<evidence type="ECO:0000259" key="1">
    <source>
        <dbReference type="PROSITE" id="PS50144"/>
    </source>
</evidence>
<feature type="domain" description="MATH" evidence="1">
    <location>
        <begin position="28"/>
        <end position="156"/>
    </location>
</feature>
<accession>A0A5J9ULZ4</accession>
<dbReference type="SUPFAM" id="SSF49599">
    <property type="entry name" value="TRAF domain-like"/>
    <property type="match status" value="1"/>
</dbReference>
<dbReference type="GO" id="GO:0016567">
    <property type="term" value="P:protein ubiquitination"/>
    <property type="evidence" value="ECO:0007669"/>
    <property type="project" value="InterPro"/>
</dbReference>
<dbReference type="PANTHER" id="PTHR26379:SF483">
    <property type="entry name" value="OS11G0619800 PROTEIN"/>
    <property type="match status" value="1"/>
</dbReference>
<evidence type="ECO:0000313" key="2">
    <source>
        <dbReference type="EMBL" id="TVU24190.1"/>
    </source>
</evidence>
<dbReference type="InterPro" id="IPR008974">
    <property type="entry name" value="TRAF-like"/>
</dbReference>
<dbReference type="EMBL" id="RWGY01000013">
    <property type="protein sequence ID" value="TVU24190.1"/>
    <property type="molecule type" value="Genomic_DNA"/>
</dbReference>
<dbReference type="InterPro" id="IPR045005">
    <property type="entry name" value="BPM1-6"/>
</dbReference>
<dbReference type="Proteomes" id="UP000324897">
    <property type="component" value="Chromosome 2"/>
</dbReference>
<gene>
    <name evidence="2" type="ORF">EJB05_26601</name>
</gene>
<dbReference type="OrthoDB" id="684466at2759"/>
<name>A0A5J9ULZ4_9POAL</name>
<dbReference type="AlphaFoldDB" id="A0A5J9ULZ4"/>
<dbReference type="CDD" id="cd00121">
    <property type="entry name" value="MATH"/>
    <property type="match status" value="1"/>
</dbReference>
<feature type="non-terminal residue" evidence="2">
    <location>
        <position position="1"/>
    </location>
</feature>
<dbReference type="Pfam" id="PF22486">
    <property type="entry name" value="MATH_2"/>
    <property type="match status" value="1"/>
</dbReference>
<evidence type="ECO:0000313" key="3">
    <source>
        <dbReference type="Proteomes" id="UP000324897"/>
    </source>
</evidence>
<proteinExistence type="predicted"/>
<comment type="caution">
    <text evidence="2">The sequence shown here is derived from an EMBL/GenBank/DDBJ whole genome shotgun (WGS) entry which is preliminary data.</text>
</comment>
<dbReference type="PROSITE" id="PS50144">
    <property type="entry name" value="MATH"/>
    <property type="match status" value="1"/>
</dbReference>